<dbReference type="GO" id="GO:0006508">
    <property type="term" value="P:proteolysis"/>
    <property type="evidence" value="ECO:0007669"/>
    <property type="project" value="InterPro"/>
</dbReference>
<accession>A0A818H7K9</accession>
<name>A0A818H7K9_9BILA</name>
<gene>
    <name evidence="4" type="ORF">KIK155_LOCUS15826</name>
    <name evidence="5" type="ORF">TOA249_LOCUS24793</name>
</gene>
<evidence type="ECO:0000256" key="1">
    <source>
        <dbReference type="ARBA" id="ARBA00008455"/>
    </source>
</evidence>
<reference evidence="4" key="1">
    <citation type="submission" date="2021-02" db="EMBL/GenBank/DDBJ databases">
        <authorList>
            <person name="Nowell W R."/>
        </authorList>
    </citation>
    <scope>NUCLEOTIDE SEQUENCE</scope>
</reference>
<dbReference type="CDD" id="cd02619">
    <property type="entry name" value="Peptidase_C1"/>
    <property type="match status" value="1"/>
</dbReference>
<evidence type="ECO:0000313" key="5">
    <source>
        <dbReference type="EMBL" id="CAF4824326.1"/>
    </source>
</evidence>
<dbReference type="Pfam" id="PF00112">
    <property type="entry name" value="Peptidase_C1"/>
    <property type="match status" value="1"/>
</dbReference>
<organism evidence="4 6">
    <name type="scientific">Rotaria socialis</name>
    <dbReference type="NCBI Taxonomy" id="392032"/>
    <lineage>
        <taxon>Eukaryota</taxon>
        <taxon>Metazoa</taxon>
        <taxon>Spiralia</taxon>
        <taxon>Gnathifera</taxon>
        <taxon>Rotifera</taxon>
        <taxon>Eurotatoria</taxon>
        <taxon>Bdelloidea</taxon>
        <taxon>Philodinida</taxon>
        <taxon>Philodinidae</taxon>
        <taxon>Rotaria</taxon>
    </lineage>
</organism>
<evidence type="ECO:0000256" key="2">
    <source>
        <dbReference type="SAM" id="MobiDB-lite"/>
    </source>
</evidence>
<dbReference type="InterPro" id="IPR000668">
    <property type="entry name" value="Peptidase_C1A_C"/>
</dbReference>
<feature type="compositionally biased region" description="Acidic residues" evidence="2">
    <location>
        <begin position="313"/>
        <end position="324"/>
    </location>
</feature>
<dbReference type="AlphaFoldDB" id="A0A818H7K9"/>
<dbReference type="SMART" id="SM00645">
    <property type="entry name" value="Pept_C1"/>
    <property type="match status" value="1"/>
</dbReference>
<feature type="compositionally biased region" description="Polar residues" evidence="2">
    <location>
        <begin position="293"/>
        <end position="302"/>
    </location>
</feature>
<dbReference type="PANTHER" id="PTHR12411">
    <property type="entry name" value="CYSTEINE PROTEASE FAMILY C1-RELATED"/>
    <property type="match status" value="1"/>
</dbReference>
<feature type="domain" description="Peptidase C1A papain C-terminal" evidence="3">
    <location>
        <begin position="48"/>
        <end position="279"/>
    </location>
</feature>
<sequence length="324" mass="36340">MTLKSYLANKLSGKKYRINGLRRSDRLPSKDNLRQLFHDHMIYSADQLPSSVDLRSDMTPVEDQSQIGSWQRTLLLVRFSDHKSFIWPNLFFTGAYEYITKKSDGNDIAVSRLFIYYNGHAKANPATITDSGCTMTDGIEGLEEFGVRLESVWPYDISQVNTKPSEEAYQDAAGHTITDALQVGINLNEMKSCLAQGLPFAFGLVLFKLFAKASANGIVPYPGLTDIIQRSIGGHALLAVGYSDTSNSFIVRNSWGEDWGDKGYCYIPYKYMTHAEYCFDAWTIRKLATDDLSQGNGNNDDSMNYHPANSSEENNDEDDDTHTP</sequence>
<comment type="caution">
    <text evidence="4">The sequence shown here is derived from an EMBL/GenBank/DDBJ whole genome shotgun (WGS) entry which is preliminary data.</text>
</comment>
<evidence type="ECO:0000259" key="3">
    <source>
        <dbReference type="SMART" id="SM00645"/>
    </source>
</evidence>
<evidence type="ECO:0000313" key="4">
    <source>
        <dbReference type="EMBL" id="CAF3501769.1"/>
    </source>
</evidence>
<protein>
    <recommendedName>
        <fullName evidence="3">Peptidase C1A papain C-terminal domain-containing protein</fullName>
    </recommendedName>
</protein>
<dbReference type="InterPro" id="IPR025660">
    <property type="entry name" value="Pept_his_AS"/>
</dbReference>
<dbReference type="InterPro" id="IPR013128">
    <property type="entry name" value="Peptidase_C1A"/>
</dbReference>
<dbReference type="GO" id="GO:0008234">
    <property type="term" value="F:cysteine-type peptidase activity"/>
    <property type="evidence" value="ECO:0007669"/>
    <property type="project" value="InterPro"/>
</dbReference>
<dbReference type="Proteomes" id="UP000663838">
    <property type="component" value="Unassembled WGS sequence"/>
</dbReference>
<proteinExistence type="inferred from homology"/>
<dbReference type="PROSITE" id="PS00639">
    <property type="entry name" value="THIOL_PROTEASE_HIS"/>
    <property type="match status" value="1"/>
</dbReference>
<feature type="region of interest" description="Disordered" evidence="2">
    <location>
        <begin position="293"/>
        <end position="324"/>
    </location>
</feature>
<dbReference type="EMBL" id="CAJNYV010002768">
    <property type="protein sequence ID" value="CAF3501769.1"/>
    <property type="molecule type" value="Genomic_DNA"/>
</dbReference>
<evidence type="ECO:0000313" key="6">
    <source>
        <dbReference type="Proteomes" id="UP000663865"/>
    </source>
</evidence>
<dbReference type="Proteomes" id="UP000663865">
    <property type="component" value="Unassembled WGS sequence"/>
</dbReference>
<dbReference type="InterPro" id="IPR038765">
    <property type="entry name" value="Papain-like_cys_pep_sf"/>
</dbReference>
<comment type="similarity">
    <text evidence="1">Belongs to the peptidase C1 family.</text>
</comment>
<dbReference type="SUPFAM" id="SSF54001">
    <property type="entry name" value="Cysteine proteinases"/>
    <property type="match status" value="1"/>
</dbReference>
<dbReference type="EMBL" id="CAJOBS010002583">
    <property type="protein sequence ID" value="CAF4824326.1"/>
    <property type="molecule type" value="Genomic_DNA"/>
</dbReference>
<dbReference type="Gene3D" id="3.90.70.10">
    <property type="entry name" value="Cysteine proteinases"/>
    <property type="match status" value="1"/>
</dbReference>